<feature type="binding site" evidence="12">
    <location>
        <position position="468"/>
    </location>
    <ligand>
        <name>L-glutamine</name>
        <dbReference type="ChEBI" id="CHEBI:58359"/>
    </ligand>
</feature>
<dbReference type="GO" id="GO:0044210">
    <property type="term" value="P:'de novo' CTP biosynthetic process"/>
    <property type="evidence" value="ECO:0007669"/>
    <property type="project" value="UniProtKB-UniRule"/>
</dbReference>
<comment type="caution">
    <text evidence="12">Lacks conserved residue(s) required for the propagation of feature annotation.</text>
</comment>
<proteinExistence type="inferred from homology"/>
<dbReference type="InterPro" id="IPR027417">
    <property type="entry name" value="P-loop_NTPase"/>
</dbReference>
<dbReference type="GO" id="GO:0046872">
    <property type="term" value="F:metal ion binding"/>
    <property type="evidence" value="ECO:0007669"/>
    <property type="project" value="UniProtKB-KW"/>
</dbReference>
<evidence type="ECO:0000256" key="9">
    <source>
        <dbReference type="ARBA" id="ARBA00022975"/>
    </source>
</evidence>
<sequence length="552" mass="60654">MTKFVFVTGGVVSSLGKGIAAASLAAILESRGLKVTLLKLDPYINVDPGTMSPFQHGEVFVTDDGAETDLDLGHYERFISTRMKKSNNFTTGQIYESVIRKERRGEYLGKTVQVIPHITNEIQEYIKRGAEGYDVALVEIGGTVGDIESLPFLEAARQLGLRSGRNNTAYVHLTLVPFIASAGELKTKPTQHSVQKLREIGISPDALLCRADRPIPDDERAKISLFSNIQEDAVISVWDADTIYKIPQMLHDQGLDAIVCDKLGLSPQPADLSVWTRLVYALEHPKAEVTIGMVGKYVDLTESYKSLTEALRHAGIHTESRVNIEYIDSEEIEGKGTASLAKYDAILVPGGFGKRGVEGKIAAARYARESKIPYLGICLGMQVALIEYARHEAGLAKANSTEFDGDTEQPVVALIDEWQNQDGKVETRDANSDLGGTMRLGAQTCEVKPGTLAAEIYGKQVTERHRHRYEANNHYLPRVEEAGLIVSARTPTEHLCEIMELPRAGAHAHPWYLGVQFHPEFNSTPRNGHPLFTSFIKAALAHKQAAAKKETA</sequence>
<dbReference type="InterPro" id="IPR017926">
    <property type="entry name" value="GATASE"/>
</dbReference>
<name>A0A3A3FVJ0_9BURK</name>
<dbReference type="InterPro" id="IPR029062">
    <property type="entry name" value="Class_I_gatase-like"/>
</dbReference>
<feature type="binding site" evidence="12">
    <location>
        <position position="351"/>
    </location>
    <ligand>
        <name>L-glutamine</name>
        <dbReference type="ChEBI" id="CHEBI:58359"/>
    </ligand>
</feature>
<evidence type="ECO:0000256" key="10">
    <source>
        <dbReference type="ARBA" id="ARBA00047781"/>
    </source>
</evidence>
<dbReference type="GO" id="GO:0004359">
    <property type="term" value="F:glutaminase activity"/>
    <property type="evidence" value="ECO:0007669"/>
    <property type="project" value="RHEA"/>
</dbReference>
<evidence type="ECO:0000259" key="14">
    <source>
        <dbReference type="Pfam" id="PF06418"/>
    </source>
</evidence>
<keyword evidence="5 12" id="KW-0547">Nucleotide-binding</keyword>
<dbReference type="GO" id="GO:0005524">
    <property type="term" value="F:ATP binding"/>
    <property type="evidence" value="ECO:0007669"/>
    <property type="project" value="UniProtKB-KW"/>
</dbReference>
<reference evidence="16" key="1">
    <citation type="submission" date="2018-09" db="EMBL/GenBank/DDBJ databases">
        <authorList>
            <person name="Zhu H."/>
        </authorList>
    </citation>
    <scope>NUCLEOTIDE SEQUENCE [LARGE SCALE GENOMIC DNA]</scope>
    <source>
        <strain evidence="16">K1S02-23</strain>
    </source>
</reference>
<comment type="pathway">
    <text evidence="1 12">Pyrimidine metabolism; CTP biosynthesis via de novo pathway; CTP from UDP: step 2/2.</text>
</comment>
<evidence type="ECO:0000256" key="4">
    <source>
        <dbReference type="ARBA" id="ARBA00022723"/>
    </source>
</evidence>
<organism evidence="15 16">
    <name type="scientific">Noviherbaspirillum sedimenti</name>
    <dbReference type="NCBI Taxonomy" id="2320865"/>
    <lineage>
        <taxon>Bacteria</taxon>
        <taxon>Pseudomonadati</taxon>
        <taxon>Pseudomonadota</taxon>
        <taxon>Betaproteobacteria</taxon>
        <taxon>Burkholderiales</taxon>
        <taxon>Oxalobacteraceae</taxon>
        <taxon>Noviherbaspirillum</taxon>
    </lineage>
</organism>
<feature type="binding site" evidence="12">
    <location>
        <position position="71"/>
    </location>
    <ligand>
        <name>ATP</name>
        <dbReference type="ChEBI" id="CHEBI:30616"/>
    </ligand>
</feature>
<evidence type="ECO:0000313" key="16">
    <source>
        <dbReference type="Proteomes" id="UP000266327"/>
    </source>
</evidence>
<comment type="caution">
    <text evidence="15">The sequence shown here is derived from an EMBL/GenBank/DDBJ whole genome shotgun (WGS) entry which is preliminary data.</text>
</comment>
<dbReference type="GO" id="GO:0097268">
    <property type="term" value="C:cytoophidium"/>
    <property type="evidence" value="ECO:0007669"/>
    <property type="project" value="UniProtKB-ARBA"/>
</dbReference>
<keyword evidence="3 12" id="KW-0436">Ligase</keyword>
<evidence type="ECO:0000256" key="5">
    <source>
        <dbReference type="ARBA" id="ARBA00022741"/>
    </source>
</evidence>
<dbReference type="SUPFAM" id="SSF52317">
    <property type="entry name" value="Class I glutamine amidotransferase-like"/>
    <property type="match status" value="1"/>
</dbReference>
<keyword evidence="6 12" id="KW-0067">ATP-binding</keyword>
<feature type="active site" evidence="12">
    <location>
        <position position="518"/>
    </location>
</feature>
<keyword evidence="9 12" id="KW-0665">Pyrimidine biosynthesis</keyword>
<dbReference type="UniPathway" id="UPA00159">
    <property type="reaction ID" value="UER00277"/>
</dbReference>
<evidence type="ECO:0000256" key="1">
    <source>
        <dbReference type="ARBA" id="ARBA00005171"/>
    </source>
</evidence>
<dbReference type="Proteomes" id="UP000266327">
    <property type="component" value="Unassembled WGS sequence"/>
</dbReference>
<feature type="binding site" evidence="12">
    <location>
        <begin position="146"/>
        <end position="148"/>
    </location>
    <ligand>
        <name>CTP</name>
        <dbReference type="ChEBI" id="CHEBI:37563"/>
        <note>allosteric inhibitor</note>
    </ligand>
</feature>
<feature type="binding site" evidence="12">
    <location>
        <position position="139"/>
    </location>
    <ligand>
        <name>Mg(2+)</name>
        <dbReference type="ChEBI" id="CHEBI:18420"/>
    </ligand>
</feature>
<comment type="catalytic activity">
    <reaction evidence="12">
        <text>UTP + NH4(+) + ATP = CTP + ADP + phosphate + 2 H(+)</text>
        <dbReference type="Rhea" id="RHEA:16597"/>
        <dbReference type="ChEBI" id="CHEBI:15378"/>
        <dbReference type="ChEBI" id="CHEBI:28938"/>
        <dbReference type="ChEBI" id="CHEBI:30616"/>
        <dbReference type="ChEBI" id="CHEBI:37563"/>
        <dbReference type="ChEBI" id="CHEBI:43474"/>
        <dbReference type="ChEBI" id="CHEBI:46398"/>
        <dbReference type="ChEBI" id="CHEBI:456216"/>
    </reaction>
</comment>
<dbReference type="FunFam" id="3.40.50.880:FF:000002">
    <property type="entry name" value="CTP synthase"/>
    <property type="match status" value="1"/>
</dbReference>
<comment type="miscellaneous">
    <text evidence="12">CTPSs have evolved a hybrid strategy for distinguishing between UTP and CTP. The overlapping regions of the product feedback inhibitory and substrate sites recognize a common feature in both compounds, the triphosphate moiety. To differentiate isosteric substrate and product pyrimidine rings, an additional pocket far from the expected kinase/ligase catalytic site, specifically recognizes the cytosine and ribose portions of the product inhibitor.</text>
</comment>
<dbReference type="CDD" id="cd01746">
    <property type="entry name" value="GATase1_CTP_Synthase"/>
    <property type="match status" value="1"/>
</dbReference>
<dbReference type="NCBIfam" id="TIGR00337">
    <property type="entry name" value="PyrG"/>
    <property type="match status" value="1"/>
</dbReference>
<evidence type="ECO:0000256" key="12">
    <source>
        <dbReference type="HAMAP-Rule" id="MF_01227"/>
    </source>
</evidence>
<feature type="binding site" evidence="12">
    <location>
        <begin position="186"/>
        <end position="191"/>
    </location>
    <ligand>
        <name>CTP</name>
        <dbReference type="ChEBI" id="CHEBI:37563"/>
        <note>allosteric inhibitor</note>
    </ligand>
</feature>
<evidence type="ECO:0000256" key="7">
    <source>
        <dbReference type="ARBA" id="ARBA00022842"/>
    </source>
</evidence>
<evidence type="ECO:0000256" key="11">
    <source>
        <dbReference type="ARBA" id="ARBA00059148"/>
    </source>
</evidence>
<gene>
    <name evidence="12" type="primary">pyrG</name>
    <name evidence="15" type="ORF">D3878_00405</name>
</gene>
<keyword evidence="8 12" id="KW-0315">Glutamine amidotransferase</keyword>
<dbReference type="PROSITE" id="PS51273">
    <property type="entry name" value="GATASE_TYPE_1"/>
    <property type="match status" value="1"/>
</dbReference>
<feature type="binding site" evidence="12">
    <location>
        <position position="71"/>
    </location>
    <ligand>
        <name>Mg(2+)</name>
        <dbReference type="ChEBI" id="CHEBI:18420"/>
    </ligand>
</feature>
<dbReference type="GO" id="GO:0005829">
    <property type="term" value="C:cytosol"/>
    <property type="evidence" value="ECO:0007669"/>
    <property type="project" value="TreeGrafter"/>
</dbReference>
<dbReference type="InterPro" id="IPR004468">
    <property type="entry name" value="CTP_synthase"/>
</dbReference>
<feature type="active site" description="Nucleophile; for glutamine hydrolysis" evidence="12">
    <location>
        <position position="378"/>
    </location>
</feature>
<dbReference type="Pfam" id="PF06418">
    <property type="entry name" value="CTP_synth_N"/>
    <property type="match status" value="1"/>
</dbReference>
<dbReference type="PANTHER" id="PTHR11550">
    <property type="entry name" value="CTP SYNTHASE"/>
    <property type="match status" value="1"/>
</dbReference>
<dbReference type="Pfam" id="PF00117">
    <property type="entry name" value="GATase"/>
    <property type="match status" value="1"/>
</dbReference>
<feature type="binding site" evidence="12">
    <location>
        <position position="222"/>
    </location>
    <ligand>
        <name>CTP</name>
        <dbReference type="ChEBI" id="CHEBI:37563"/>
        <note>allosteric inhibitor</note>
    </ligand>
</feature>
<keyword evidence="4 12" id="KW-0479">Metal-binding</keyword>
<dbReference type="CDD" id="cd03113">
    <property type="entry name" value="CTPS_N"/>
    <property type="match status" value="1"/>
</dbReference>
<comment type="subunit">
    <text evidence="12">Homotetramer.</text>
</comment>
<feature type="active site" evidence="12">
    <location>
        <position position="520"/>
    </location>
</feature>
<feature type="binding site" evidence="12">
    <location>
        <begin position="14"/>
        <end position="19"/>
    </location>
    <ligand>
        <name>ATP</name>
        <dbReference type="ChEBI" id="CHEBI:30616"/>
    </ligand>
</feature>
<dbReference type="Gene3D" id="3.40.50.880">
    <property type="match status" value="1"/>
</dbReference>
<comment type="activity regulation">
    <text evidence="12">Allosterically activated by GTP, when glutamine is the substrate; GTP has no effect on the reaction when ammonia is the substrate. The allosteric effector GTP functions by stabilizing the protein conformation that binds the tetrahedral intermediate(s) formed during glutamine hydrolysis. Inhibited by the product CTP, via allosteric rather than competitive inhibition.</text>
</comment>
<comment type="function">
    <text evidence="11 12">Catalyzes the ATP-dependent amination of UTP to CTP with either L-glutamine or ammonia as the source of nitrogen. Regulates intracellular CTP levels through interactions with the four ribonucleotide triphosphates.</text>
</comment>
<dbReference type="SUPFAM" id="SSF52540">
    <property type="entry name" value="P-loop containing nucleoside triphosphate hydrolases"/>
    <property type="match status" value="1"/>
</dbReference>
<keyword evidence="7 12" id="KW-0460">Magnesium</keyword>
<feature type="binding site" evidence="12">
    <location>
        <begin position="379"/>
        <end position="382"/>
    </location>
    <ligand>
        <name>L-glutamine</name>
        <dbReference type="ChEBI" id="CHEBI:58359"/>
    </ligand>
</feature>
<feature type="region of interest" description="Amidoligase domain" evidence="12">
    <location>
        <begin position="1"/>
        <end position="265"/>
    </location>
</feature>
<dbReference type="OrthoDB" id="9801107at2"/>
<evidence type="ECO:0000256" key="8">
    <source>
        <dbReference type="ARBA" id="ARBA00022962"/>
    </source>
</evidence>
<dbReference type="GO" id="GO:0042802">
    <property type="term" value="F:identical protein binding"/>
    <property type="evidence" value="ECO:0007669"/>
    <property type="project" value="TreeGrafter"/>
</dbReference>
<accession>A0A3A3FVJ0</accession>
<dbReference type="EMBL" id="QYUQ01000002">
    <property type="protein sequence ID" value="RJG00218.1"/>
    <property type="molecule type" value="Genomic_DNA"/>
</dbReference>
<dbReference type="GO" id="GO:0019856">
    <property type="term" value="P:pyrimidine nucleobase biosynthetic process"/>
    <property type="evidence" value="ECO:0007669"/>
    <property type="project" value="TreeGrafter"/>
</dbReference>
<feature type="binding site" evidence="12">
    <location>
        <position position="240"/>
    </location>
    <ligand>
        <name>ATP</name>
        <dbReference type="ChEBI" id="CHEBI:30616"/>
    </ligand>
</feature>
<dbReference type="AlphaFoldDB" id="A0A3A3FVJ0"/>
<dbReference type="RefSeq" id="WP_119783673.1">
    <property type="nucleotide sequence ID" value="NZ_QYUQ01000002.1"/>
</dbReference>
<feature type="binding site" evidence="12">
    <location>
        <position position="13"/>
    </location>
    <ligand>
        <name>UTP</name>
        <dbReference type="ChEBI" id="CHEBI:46398"/>
    </ligand>
</feature>
<feature type="binding site" evidence="12">
    <location>
        <begin position="186"/>
        <end position="191"/>
    </location>
    <ligand>
        <name>UTP</name>
        <dbReference type="ChEBI" id="CHEBI:46398"/>
    </ligand>
</feature>
<comment type="similarity">
    <text evidence="2 12">Belongs to the CTP synthase family.</text>
</comment>
<feature type="binding site" evidence="12">
    <location>
        <position position="402"/>
    </location>
    <ligand>
        <name>L-glutamine</name>
        <dbReference type="ChEBI" id="CHEBI:58359"/>
    </ligand>
</feature>
<comment type="catalytic activity">
    <reaction evidence="10 12">
        <text>UTP + L-glutamine + ATP + H2O = CTP + L-glutamate + ADP + phosphate + 2 H(+)</text>
        <dbReference type="Rhea" id="RHEA:26426"/>
        <dbReference type="ChEBI" id="CHEBI:15377"/>
        <dbReference type="ChEBI" id="CHEBI:15378"/>
        <dbReference type="ChEBI" id="CHEBI:29985"/>
        <dbReference type="ChEBI" id="CHEBI:30616"/>
        <dbReference type="ChEBI" id="CHEBI:37563"/>
        <dbReference type="ChEBI" id="CHEBI:43474"/>
        <dbReference type="ChEBI" id="CHEBI:46398"/>
        <dbReference type="ChEBI" id="CHEBI:58359"/>
        <dbReference type="ChEBI" id="CHEBI:456216"/>
        <dbReference type="EC" id="6.3.4.2"/>
    </reaction>
</comment>
<feature type="binding site" evidence="12">
    <location>
        <position position="222"/>
    </location>
    <ligand>
        <name>UTP</name>
        <dbReference type="ChEBI" id="CHEBI:46398"/>
    </ligand>
</feature>
<dbReference type="InterPro" id="IPR033828">
    <property type="entry name" value="GATase1_CTP_Synthase"/>
</dbReference>
<feature type="binding site" evidence="12">
    <location>
        <position position="13"/>
    </location>
    <ligand>
        <name>CTP</name>
        <dbReference type="ChEBI" id="CHEBI:37563"/>
        <note>allosteric inhibitor</note>
    </ligand>
</feature>
<dbReference type="HAMAP" id="MF_01227">
    <property type="entry name" value="PyrG"/>
    <property type="match status" value="1"/>
</dbReference>
<comment type="catalytic activity">
    <reaction evidence="12">
        <text>L-glutamine + H2O = L-glutamate + NH4(+)</text>
        <dbReference type="Rhea" id="RHEA:15889"/>
        <dbReference type="ChEBI" id="CHEBI:15377"/>
        <dbReference type="ChEBI" id="CHEBI:28938"/>
        <dbReference type="ChEBI" id="CHEBI:29985"/>
        <dbReference type="ChEBI" id="CHEBI:58359"/>
    </reaction>
</comment>
<evidence type="ECO:0000256" key="6">
    <source>
        <dbReference type="ARBA" id="ARBA00022840"/>
    </source>
</evidence>
<dbReference type="GO" id="GO:0003883">
    <property type="term" value="F:CTP synthase activity"/>
    <property type="evidence" value="ECO:0007669"/>
    <property type="project" value="UniProtKB-UniRule"/>
</dbReference>
<evidence type="ECO:0000256" key="2">
    <source>
        <dbReference type="ARBA" id="ARBA00007533"/>
    </source>
</evidence>
<protein>
    <recommendedName>
        <fullName evidence="12">CTP synthase</fullName>
        <ecNumber evidence="12">6.3.4.2</ecNumber>
    </recommendedName>
    <alternativeName>
        <fullName evidence="12">Cytidine 5'-triphosphate synthase</fullName>
    </alternativeName>
    <alternativeName>
        <fullName evidence="12">Cytidine triphosphate synthetase</fullName>
        <shortName evidence="12">CTP synthetase</shortName>
        <shortName evidence="12">CTPS</shortName>
    </alternativeName>
    <alternativeName>
        <fullName evidence="12">UTP--ammonia ligase</fullName>
    </alternativeName>
</protein>
<keyword evidence="16" id="KW-1185">Reference proteome</keyword>
<dbReference type="FunFam" id="3.40.50.300:FF:000009">
    <property type="entry name" value="CTP synthase"/>
    <property type="match status" value="1"/>
</dbReference>
<evidence type="ECO:0000313" key="15">
    <source>
        <dbReference type="EMBL" id="RJG00218.1"/>
    </source>
</evidence>
<dbReference type="Gene3D" id="3.40.50.300">
    <property type="entry name" value="P-loop containing nucleotide triphosphate hydrolases"/>
    <property type="match status" value="1"/>
</dbReference>
<dbReference type="InterPro" id="IPR017456">
    <property type="entry name" value="CTP_synthase_N"/>
</dbReference>
<dbReference type="PANTHER" id="PTHR11550:SF0">
    <property type="entry name" value="CTP SYNTHASE-RELATED"/>
    <property type="match status" value="1"/>
</dbReference>
<feature type="domain" description="Glutamine amidotransferase" evidence="13">
    <location>
        <begin position="301"/>
        <end position="537"/>
    </location>
</feature>
<evidence type="ECO:0000256" key="3">
    <source>
        <dbReference type="ARBA" id="ARBA00022598"/>
    </source>
</evidence>
<feature type="domain" description="CTP synthase N-terminal" evidence="14">
    <location>
        <begin position="3"/>
        <end position="265"/>
    </location>
</feature>
<evidence type="ECO:0000259" key="13">
    <source>
        <dbReference type="Pfam" id="PF00117"/>
    </source>
</evidence>
<dbReference type="EC" id="6.3.4.2" evidence="12"/>
<dbReference type="NCBIfam" id="NF003792">
    <property type="entry name" value="PRK05380.1"/>
    <property type="match status" value="1"/>
</dbReference>